<dbReference type="EMBL" id="LT670817">
    <property type="protein sequence ID" value="SHI08380.1"/>
    <property type="molecule type" value="Genomic_DNA"/>
</dbReference>
<accession>A0A1M5Y8G4</accession>
<evidence type="ECO:0000256" key="1">
    <source>
        <dbReference type="SAM" id="MobiDB-lite"/>
    </source>
</evidence>
<name>A0A1M5Y8G4_9BRAD</name>
<dbReference type="Proteomes" id="UP000189796">
    <property type="component" value="Chromosome I"/>
</dbReference>
<sequence>MERENLIGDAKGKGASGANREAESTDAPGRGGLLRSSDEAGVMPAERRERAIAIWLGSTGNGKNPMFNGRRQPSCGGTSRMTRECQVRFCEGLGVKFPGPTRQKRRFGSWSAISGLPQ</sequence>
<evidence type="ECO:0000313" key="3">
    <source>
        <dbReference type="Proteomes" id="UP000189796"/>
    </source>
</evidence>
<feature type="compositionally biased region" description="Basic and acidic residues" evidence="1">
    <location>
        <begin position="1"/>
        <end position="12"/>
    </location>
</feature>
<gene>
    <name evidence="2" type="ORF">SAMN05443248_8038</name>
</gene>
<dbReference type="AlphaFoldDB" id="A0A1M5Y8G4"/>
<organism evidence="2 3">
    <name type="scientific">Bradyrhizobium erythrophlei</name>
    <dbReference type="NCBI Taxonomy" id="1437360"/>
    <lineage>
        <taxon>Bacteria</taxon>
        <taxon>Pseudomonadati</taxon>
        <taxon>Pseudomonadota</taxon>
        <taxon>Alphaproteobacteria</taxon>
        <taxon>Hyphomicrobiales</taxon>
        <taxon>Nitrobacteraceae</taxon>
        <taxon>Bradyrhizobium</taxon>
    </lineage>
</organism>
<reference evidence="2 3" key="1">
    <citation type="submission" date="2016-11" db="EMBL/GenBank/DDBJ databases">
        <authorList>
            <person name="Jaros S."/>
            <person name="Januszkiewicz K."/>
            <person name="Wedrychowicz H."/>
        </authorList>
    </citation>
    <scope>NUCLEOTIDE SEQUENCE [LARGE SCALE GENOMIC DNA]</scope>
    <source>
        <strain evidence="2 3">GAS138</strain>
    </source>
</reference>
<evidence type="ECO:0000313" key="2">
    <source>
        <dbReference type="EMBL" id="SHI08380.1"/>
    </source>
</evidence>
<protein>
    <submittedName>
        <fullName evidence="2">Uncharacterized protein</fullName>
    </submittedName>
</protein>
<proteinExistence type="predicted"/>
<feature type="region of interest" description="Disordered" evidence="1">
    <location>
        <begin position="1"/>
        <end position="43"/>
    </location>
</feature>
<feature type="region of interest" description="Disordered" evidence="1">
    <location>
        <begin position="57"/>
        <end position="80"/>
    </location>
</feature>